<keyword evidence="2" id="KW-1185">Reference proteome</keyword>
<gene>
    <name evidence="1" type="ORF">M5K25_000639</name>
</gene>
<comment type="caution">
    <text evidence="1">The sequence shown here is derived from an EMBL/GenBank/DDBJ whole genome shotgun (WGS) entry which is preliminary data.</text>
</comment>
<dbReference type="EMBL" id="JANQDX010000001">
    <property type="protein sequence ID" value="KAL0928723.1"/>
    <property type="molecule type" value="Genomic_DNA"/>
</dbReference>
<name>A0ABD0WCE4_DENTH</name>
<dbReference type="AlphaFoldDB" id="A0ABD0WCE4"/>
<dbReference type="Proteomes" id="UP001552299">
    <property type="component" value="Unassembled WGS sequence"/>
</dbReference>
<dbReference type="Pfam" id="PF07676">
    <property type="entry name" value="PD40"/>
    <property type="match status" value="3"/>
</dbReference>
<dbReference type="PANTHER" id="PTHR32161:SF8">
    <property type="entry name" value="DPP6 N-TERMINAL DOMAIN-LIKE PROTEIN"/>
    <property type="match status" value="1"/>
</dbReference>
<proteinExistence type="predicted"/>
<reference evidence="1 2" key="1">
    <citation type="journal article" date="2024" name="Plant Biotechnol. J.">
        <title>Dendrobium thyrsiflorum genome and its molecular insights into genes involved in important horticultural traits.</title>
        <authorList>
            <person name="Chen B."/>
            <person name="Wang J.Y."/>
            <person name="Zheng P.J."/>
            <person name="Li K.L."/>
            <person name="Liang Y.M."/>
            <person name="Chen X.F."/>
            <person name="Zhang C."/>
            <person name="Zhao X."/>
            <person name="He X."/>
            <person name="Zhang G.Q."/>
            <person name="Liu Z.J."/>
            <person name="Xu Q."/>
        </authorList>
    </citation>
    <scope>NUCLEOTIDE SEQUENCE [LARGE SCALE GENOMIC DNA]</scope>
    <source>
        <strain evidence="1">GZMU011</strain>
    </source>
</reference>
<dbReference type="InterPro" id="IPR011659">
    <property type="entry name" value="WD40"/>
</dbReference>
<dbReference type="InterPro" id="IPR011042">
    <property type="entry name" value="6-blade_b-propeller_TolB-like"/>
</dbReference>
<evidence type="ECO:0000313" key="1">
    <source>
        <dbReference type="EMBL" id="KAL0928723.1"/>
    </source>
</evidence>
<accession>A0ABD0WCE4</accession>
<dbReference type="Gene3D" id="2.120.10.30">
    <property type="entry name" value="TolB, C-terminal domain"/>
    <property type="match status" value="3"/>
</dbReference>
<dbReference type="SUPFAM" id="SSF82171">
    <property type="entry name" value="DPP6 N-terminal domain-like"/>
    <property type="match status" value="2"/>
</dbReference>
<sequence length="706" mass="77912">MEVMTYYRSLLFAYCFLSSFISLVVLTHGAGSIVFDTYGRSLYGFDIFVTTIAPSSTSSSSQTELQLTDGASVNYNGYFPYSPSSLLSLLNHSFSSQANHIDALIYVTERRGYPTIYLDLFPSLSSPSNRRETLELPTRLHFPLLPLLDGRHSVSVKDRPSISGDSLIFVSTHEPSPYPRQSWAAVYSTYLSSGATTRLTPNGIADFSPAVSPSGRWTAVASSGERGWSGEVKELNTDIYLFKTSDGSARTLVIEHGGWPCWADESTVYFHRESSDEWWSVYKASIMIQGDAPVLISIDRITPPGFHAFTPAVSPAAPELIAVATRRASSQFRHIELIDLRDGRNAYVEVTRLTTPNAHHFNPFFSPEAGRIGYHRCRGSRNSGNPPLLLENMKSILPEKFSLLRINGAFPSFSPDGRKIAYVSLPGVYVVNADGSNPIEIYSGNAFGTSWDWKRKGVIYTSLGPQFAQESTEVEIISITLSEDDDKAEPPLVKKLTSGGKNNAFPSPSPDGKWVVFRSGRSGYKNLYIMDSIEGESAGIYQLTEGPWSDTMCNWSPDGEWIAFASDRDNPGSGSFSIYMIHPNGTALRKVVHSGNGGRTNHPWFSPDSASLVFTSDYAGVSAEPISNPHHFQPYGEIFTVKIDGTEIRRLTHDSYEDGTPTWTSSFLKPSDVAESLQSVAFCRFDDCHWLSLQNQINDVLNGTIC</sequence>
<dbReference type="PANTHER" id="PTHR32161">
    <property type="entry name" value="DPP6 N-TERMINAL DOMAIN-LIKE PROTEIN"/>
    <property type="match status" value="1"/>
</dbReference>
<protein>
    <submittedName>
        <fullName evidence="1">Uncharacterized protein</fullName>
    </submittedName>
</protein>
<evidence type="ECO:0000313" key="2">
    <source>
        <dbReference type="Proteomes" id="UP001552299"/>
    </source>
</evidence>
<organism evidence="1 2">
    <name type="scientific">Dendrobium thyrsiflorum</name>
    <name type="common">Pinecone-like raceme dendrobium</name>
    <name type="synonym">Orchid</name>
    <dbReference type="NCBI Taxonomy" id="117978"/>
    <lineage>
        <taxon>Eukaryota</taxon>
        <taxon>Viridiplantae</taxon>
        <taxon>Streptophyta</taxon>
        <taxon>Embryophyta</taxon>
        <taxon>Tracheophyta</taxon>
        <taxon>Spermatophyta</taxon>
        <taxon>Magnoliopsida</taxon>
        <taxon>Liliopsida</taxon>
        <taxon>Asparagales</taxon>
        <taxon>Orchidaceae</taxon>
        <taxon>Epidendroideae</taxon>
        <taxon>Malaxideae</taxon>
        <taxon>Dendrobiinae</taxon>
        <taxon>Dendrobium</taxon>
    </lineage>
</organism>